<dbReference type="InterPro" id="IPR036691">
    <property type="entry name" value="Endo/exonu/phosph_ase_sf"/>
</dbReference>
<comment type="caution">
    <text evidence="2">The sequence shown here is derived from an EMBL/GenBank/DDBJ whole genome shotgun (WGS) entry which is preliminary data.</text>
</comment>
<evidence type="ECO:0000313" key="2">
    <source>
        <dbReference type="EMBL" id="VDI25604.1"/>
    </source>
</evidence>
<dbReference type="SUPFAM" id="SSF56219">
    <property type="entry name" value="DNase I-like"/>
    <property type="match status" value="1"/>
</dbReference>
<dbReference type="PANTHER" id="PTHR24024:SF18">
    <property type="entry name" value="SHORT-CHAIN COLLAGEN C4-LIKE"/>
    <property type="match status" value="1"/>
</dbReference>
<dbReference type="InterPro" id="IPR051077">
    <property type="entry name" value="Ca-dependent_lectin"/>
</dbReference>
<gene>
    <name evidence="2" type="ORF">MGAL_10B014642</name>
</gene>
<evidence type="ECO:0008006" key="4">
    <source>
        <dbReference type="Google" id="ProtNLM"/>
    </source>
</evidence>
<evidence type="ECO:0000256" key="1">
    <source>
        <dbReference type="SAM" id="SignalP"/>
    </source>
</evidence>
<name>A0A8B6DWK1_MYTGA</name>
<feature type="signal peptide" evidence="1">
    <location>
        <begin position="1"/>
        <end position="22"/>
    </location>
</feature>
<protein>
    <recommendedName>
        <fullName evidence="4">Endonuclease/exonuclease/phosphatase domain-containing protein</fullName>
    </recommendedName>
</protein>
<dbReference type="PANTHER" id="PTHR24024">
    <property type="entry name" value="PULMONARY SURFACTANT-ASSOCIATED PROTEIN A"/>
    <property type="match status" value="1"/>
</dbReference>
<keyword evidence="3" id="KW-1185">Reference proteome</keyword>
<dbReference type="OrthoDB" id="6114417at2759"/>
<reference evidence="2" key="1">
    <citation type="submission" date="2018-11" db="EMBL/GenBank/DDBJ databases">
        <authorList>
            <person name="Alioto T."/>
            <person name="Alioto T."/>
        </authorList>
    </citation>
    <scope>NUCLEOTIDE SEQUENCE</scope>
</reference>
<dbReference type="Proteomes" id="UP000596742">
    <property type="component" value="Unassembled WGS sequence"/>
</dbReference>
<dbReference type="Gene3D" id="3.60.10.10">
    <property type="entry name" value="Endonuclease/exonuclease/phosphatase"/>
    <property type="match status" value="1"/>
</dbReference>
<dbReference type="EMBL" id="UYJE01004171">
    <property type="protein sequence ID" value="VDI25604.1"/>
    <property type="molecule type" value="Genomic_DNA"/>
</dbReference>
<evidence type="ECO:0000313" key="3">
    <source>
        <dbReference type="Proteomes" id="UP000596742"/>
    </source>
</evidence>
<sequence length="502" mass="56374">MAQELVCLLSFTFAFGLQVSLGEHVKKRLLLNDPAIFNSRLAKLESTIQSMDKVIESMNITFNAKLKSMESSYQANLQTKVRDHERHILNLTSSISTLRIDIANQQNTMTQMSQSFQERGSTYVRWGKTGCSGTGTKLVYSGYSSGQKFFYGNDYYRGGPSNMLCLPEHPELSNTTAGTNSYIYGSEYDDARFGSGAQNQDVPCALCLSNTSTTVMIPGRKSCFSGWRIEYSGFLASGAYHHAASSFVCIDKQPEFIPGGRSDNNDKTLFITGYKCGSLPCPPYTDDLQVYCVKRETKDTKETKIDQSFPDAQFRVDNYHFWRKDRNAHGGGIVMYIRSDLPCDRKQNMECEIIESIAAELVVNGKKWLISGMYRPQTISDNDFINDFTKTHDKISVKYDNMIFLGDLNYNLLSIDKCTPLSTVCDICGIENIVKGATCFTKDAKPTLNDVILTNKKNMLQNTTNFNCGLSDVHNIIAVQLKSDVPSIKKPLKKYRSYKTAR</sequence>
<keyword evidence="1" id="KW-0732">Signal</keyword>
<proteinExistence type="predicted"/>
<accession>A0A8B6DWK1</accession>
<organism evidence="2 3">
    <name type="scientific">Mytilus galloprovincialis</name>
    <name type="common">Mediterranean mussel</name>
    <dbReference type="NCBI Taxonomy" id="29158"/>
    <lineage>
        <taxon>Eukaryota</taxon>
        <taxon>Metazoa</taxon>
        <taxon>Spiralia</taxon>
        <taxon>Lophotrochozoa</taxon>
        <taxon>Mollusca</taxon>
        <taxon>Bivalvia</taxon>
        <taxon>Autobranchia</taxon>
        <taxon>Pteriomorphia</taxon>
        <taxon>Mytilida</taxon>
        <taxon>Mytiloidea</taxon>
        <taxon>Mytilidae</taxon>
        <taxon>Mytilinae</taxon>
        <taxon>Mytilus</taxon>
    </lineage>
</organism>
<feature type="chain" id="PRO_5033051815" description="Endonuclease/exonuclease/phosphatase domain-containing protein" evidence="1">
    <location>
        <begin position="23"/>
        <end position="502"/>
    </location>
</feature>
<dbReference type="GO" id="GO:0005615">
    <property type="term" value="C:extracellular space"/>
    <property type="evidence" value="ECO:0007669"/>
    <property type="project" value="TreeGrafter"/>
</dbReference>
<dbReference type="AlphaFoldDB" id="A0A8B6DWK1"/>